<dbReference type="EMBL" id="QFAY01000013">
    <property type="protein sequence ID" value="MBP2621108.1"/>
    <property type="molecule type" value="Genomic_DNA"/>
</dbReference>
<protein>
    <submittedName>
        <fullName evidence="10">Cation-efflux pump</fullName>
    </submittedName>
</protein>
<comment type="caution">
    <text evidence="10">The sequence shown here is derived from an EMBL/GenBank/DDBJ whole genome shotgun (WGS) entry which is preliminary data.</text>
</comment>
<comment type="similarity">
    <text evidence="2">Belongs to the cation diffusion facilitator (CDF) transporter (TC 2.A.4) family.</text>
</comment>
<gene>
    <name evidence="10" type="ORF">DHL47_07225</name>
</gene>
<accession>A0ABS5AXY5</accession>
<name>A0ABS5AXY5_9STRE</name>
<dbReference type="SUPFAM" id="SSF160240">
    <property type="entry name" value="Cation efflux protein cytoplasmic domain-like"/>
    <property type="match status" value="1"/>
</dbReference>
<organism evidence="10 11">
    <name type="scientific">Streptococcus panodentis</name>
    <dbReference type="NCBI Taxonomy" id="1581472"/>
    <lineage>
        <taxon>Bacteria</taxon>
        <taxon>Bacillati</taxon>
        <taxon>Bacillota</taxon>
        <taxon>Bacilli</taxon>
        <taxon>Lactobacillales</taxon>
        <taxon>Streptococcaceae</taxon>
        <taxon>Streptococcus</taxon>
    </lineage>
</organism>
<dbReference type="NCBIfam" id="TIGR01297">
    <property type="entry name" value="CDF"/>
    <property type="match status" value="1"/>
</dbReference>
<dbReference type="Proteomes" id="UP001519349">
    <property type="component" value="Unassembled WGS sequence"/>
</dbReference>
<evidence type="ECO:0000256" key="1">
    <source>
        <dbReference type="ARBA" id="ARBA00004141"/>
    </source>
</evidence>
<feature type="domain" description="Cation efflux protein transmembrane" evidence="8">
    <location>
        <begin position="17"/>
        <end position="208"/>
    </location>
</feature>
<dbReference type="InterPro" id="IPR050291">
    <property type="entry name" value="CDF_Transporter"/>
</dbReference>
<evidence type="ECO:0000313" key="10">
    <source>
        <dbReference type="EMBL" id="MBP2621108.1"/>
    </source>
</evidence>
<keyword evidence="6 7" id="KW-0472">Membrane</keyword>
<reference evidence="10 11" key="1">
    <citation type="submission" date="2018-05" db="EMBL/GenBank/DDBJ databases">
        <title>Draft genome sequence of Streptococcus panodentis CCUG 70867T.</title>
        <authorList>
            <person name="Salva-Serra F."/>
            <person name="Mendez V."/>
            <person name="Jaen-Luchoro D."/>
            <person name="Gonzales-Siles L."/>
            <person name="Karlsson R."/>
            <person name="Engstrom-Jakobsson H."/>
            <person name="Busquets A."/>
            <person name="Gomila M."/>
            <person name="Pineiro-Iglesias B."/>
            <person name="Bennasar-Figueras A."/>
            <person name="Seeger M."/>
            <person name="Moore E."/>
        </authorList>
    </citation>
    <scope>NUCLEOTIDE SEQUENCE [LARGE SCALE GENOMIC DNA]</scope>
    <source>
        <strain evidence="10 11">CCUG 70867</strain>
    </source>
</reference>
<evidence type="ECO:0000256" key="4">
    <source>
        <dbReference type="ARBA" id="ARBA00022692"/>
    </source>
</evidence>
<keyword evidence="3" id="KW-0813">Transport</keyword>
<dbReference type="RefSeq" id="WP_209551356.1">
    <property type="nucleotide sequence ID" value="NZ_QFAY01000013.1"/>
</dbReference>
<evidence type="ECO:0000256" key="2">
    <source>
        <dbReference type="ARBA" id="ARBA00008114"/>
    </source>
</evidence>
<dbReference type="PANTHER" id="PTHR43840:SF50">
    <property type="entry name" value="MANGANESE EFFLUX SYSTEM PROTEIN MNES"/>
    <property type="match status" value="1"/>
</dbReference>
<feature type="transmembrane region" description="Helical" evidence="7">
    <location>
        <begin position="118"/>
        <end position="137"/>
    </location>
</feature>
<dbReference type="Gene3D" id="1.20.1510.10">
    <property type="entry name" value="Cation efflux protein transmembrane domain"/>
    <property type="match status" value="1"/>
</dbReference>
<dbReference type="PANTHER" id="PTHR43840">
    <property type="entry name" value="MITOCHONDRIAL METAL TRANSPORTER 1-RELATED"/>
    <property type="match status" value="1"/>
</dbReference>
<dbReference type="SUPFAM" id="SSF161111">
    <property type="entry name" value="Cation efflux protein transmembrane domain-like"/>
    <property type="match status" value="1"/>
</dbReference>
<evidence type="ECO:0000256" key="7">
    <source>
        <dbReference type="SAM" id="Phobius"/>
    </source>
</evidence>
<keyword evidence="11" id="KW-1185">Reference proteome</keyword>
<dbReference type="InterPro" id="IPR058533">
    <property type="entry name" value="Cation_efflux_TM"/>
</dbReference>
<dbReference type="Pfam" id="PF01545">
    <property type="entry name" value="Cation_efflux"/>
    <property type="match status" value="1"/>
</dbReference>
<sequence length="396" mass="44630">MNNHPSKNLKLAERGAILAILTYLILSSAKLIAGASLQSSSLTADGFNNISDIVANIAVLIGLRMARKPADRDHRFGHWKMEDLASLITSFIMFFVGFDVLMETIQKIISNQETRIDPLGAIVGLLSAIVMFGVYFYNKALAKRAHSKALDAAAKDNLSDALTSLGTSVAIIASALNFPLVDKIVAIIITFFILKTAYDIFMESSFSLSDGFDENLLEDYKKAILQIPKITSVKSQRGRTYGSNIYLDLILEMNPDLSVYESHEICDQVEEMLQERFGVFDTDIHIEPAPLPEEERLDNVAQNLLMREQLVDQGSQLDSLLASEFIYISQDGRELDKAEFQAERTEQTPIQNFELLSISQKTKLIRYEMDGIIHTSLWRRHESWKNIFHQETKKDN</sequence>
<keyword evidence="5 7" id="KW-1133">Transmembrane helix</keyword>
<feature type="domain" description="Cation efflux protein cytoplasmic" evidence="9">
    <location>
        <begin position="214"/>
        <end position="288"/>
    </location>
</feature>
<dbReference type="InterPro" id="IPR036837">
    <property type="entry name" value="Cation_efflux_CTD_sf"/>
</dbReference>
<feature type="transmembrane region" description="Helical" evidence="7">
    <location>
        <begin position="87"/>
        <end position="106"/>
    </location>
</feature>
<evidence type="ECO:0000259" key="8">
    <source>
        <dbReference type="Pfam" id="PF01545"/>
    </source>
</evidence>
<evidence type="ECO:0000256" key="3">
    <source>
        <dbReference type="ARBA" id="ARBA00022448"/>
    </source>
</evidence>
<evidence type="ECO:0000259" key="9">
    <source>
        <dbReference type="Pfam" id="PF16916"/>
    </source>
</evidence>
<dbReference type="InterPro" id="IPR027470">
    <property type="entry name" value="Cation_efflux_CTD"/>
</dbReference>
<comment type="subcellular location">
    <subcellularLocation>
        <location evidence="1">Membrane</location>
        <topology evidence="1">Multi-pass membrane protein</topology>
    </subcellularLocation>
</comment>
<evidence type="ECO:0000256" key="5">
    <source>
        <dbReference type="ARBA" id="ARBA00022989"/>
    </source>
</evidence>
<dbReference type="InterPro" id="IPR002524">
    <property type="entry name" value="Cation_efflux"/>
</dbReference>
<proteinExistence type="inferred from homology"/>
<dbReference type="Pfam" id="PF16916">
    <property type="entry name" value="ZT_dimer"/>
    <property type="match status" value="1"/>
</dbReference>
<dbReference type="Gene3D" id="3.30.70.1350">
    <property type="entry name" value="Cation efflux protein, cytoplasmic domain"/>
    <property type="match status" value="1"/>
</dbReference>
<dbReference type="InterPro" id="IPR027469">
    <property type="entry name" value="Cation_efflux_TMD_sf"/>
</dbReference>
<evidence type="ECO:0000256" key="6">
    <source>
        <dbReference type="ARBA" id="ARBA00023136"/>
    </source>
</evidence>
<keyword evidence="4 7" id="KW-0812">Transmembrane</keyword>
<evidence type="ECO:0000313" key="11">
    <source>
        <dbReference type="Proteomes" id="UP001519349"/>
    </source>
</evidence>